<feature type="compositionally biased region" description="Basic and acidic residues" evidence="1">
    <location>
        <begin position="15"/>
        <end position="32"/>
    </location>
</feature>
<dbReference type="Gene3D" id="3.40.50.300">
    <property type="entry name" value="P-loop containing nucleotide triphosphate hydrolases"/>
    <property type="match status" value="1"/>
</dbReference>
<dbReference type="Proteomes" id="UP000195570">
    <property type="component" value="Unassembled WGS sequence"/>
</dbReference>
<name>A0A1G4IC10_TRYEQ</name>
<dbReference type="RefSeq" id="XP_067080564.1">
    <property type="nucleotide sequence ID" value="XM_067224463.1"/>
</dbReference>
<comment type="caution">
    <text evidence="2">The sequence shown here is derived from an EMBL/GenBank/DDBJ whole genome shotgun (WGS) entry which is preliminary data.</text>
</comment>
<dbReference type="AlphaFoldDB" id="A0A1G4IC10"/>
<feature type="region of interest" description="Disordered" evidence="1">
    <location>
        <begin position="1"/>
        <end position="32"/>
    </location>
</feature>
<organism evidence="2 3">
    <name type="scientific">Trypanosoma equiperdum</name>
    <dbReference type="NCBI Taxonomy" id="5694"/>
    <lineage>
        <taxon>Eukaryota</taxon>
        <taxon>Discoba</taxon>
        <taxon>Euglenozoa</taxon>
        <taxon>Kinetoplastea</taxon>
        <taxon>Metakinetoplastina</taxon>
        <taxon>Trypanosomatida</taxon>
        <taxon>Trypanosomatidae</taxon>
        <taxon>Trypanosoma</taxon>
    </lineage>
</organism>
<dbReference type="InterPro" id="IPR027417">
    <property type="entry name" value="P-loop_NTPase"/>
</dbReference>
<proteinExistence type="predicted"/>
<dbReference type="GeneID" id="92375123"/>
<evidence type="ECO:0000313" key="3">
    <source>
        <dbReference type="Proteomes" id="UP000195570"/>
    </source>
</evidence>
<dbReference type="EMBL" id="CZPT02001255">
    <property type="protein sequence ID" value="SCU69617.1"/>
    <property type="molecule type" value="Genomic_DNA"/>
</dbReference>
<protein>
    <submittedName>
        <fullName evidence="2">G5-interacting protein</fullName>
    </submittedName>
</protein>
<accession>A0A1G4IC10</accession>
<dbReference type="VEuPathDB" id="TriTrypDB:TEOVI_000118300"/>
<feature type="compositionally biased region" description="Pro residues" evidence="1">
    <location>
        <begin position="1"/>
        <end position="11"/>
    </location>
</feature>
<dbReference type="SUPFAM" id="SSF52540">
    <property type="entry name" value="P-loop containing nucleoside triphosphate hydrolases"/>
    <property type="match status" value="1"/>
</dbReference>
<evidence type="ECO:0000313" key="2">
    <source>
        <dbReference type="EMBL" id="SCU69617.1"/>
    </source>
</evidence>
<gene>
    <name evidence="2" type="ORF">TEOVI_000118300</name>
</gene>
<sequence>MSLNPNAPPWNVPDHNMDHGMDPHGRHGHQDPRFHNFSGYYPQHMPMHQMQSVQNMGMPRSMMNHGYNHPAAHIHPMQHSAPPGQAFHQGRARGQAYLGGHVNAMPAVPAPSYRKQHIVVVVVLGYRCVGKTTVARQIAKVRNYRYVSLKPSEDAGSVSPEAFVAPVVELLASKNSYEGIVIDDIVSQNKYDPYYVQSVLQKHGLKLDVVVLLDSELDNAKEGVDYEDPQQRKLHPESYEFCACHLNGGNAVVVECRGKDLDETVAEAMRQLNDVNIVKESTITLKEVALMPNCPLVCNPSMVTEVLAAQSGVLGLAESASFPFSEPNYLLEYTIFARQAHAFRSYMIIPWIKGDKVSLIGYKDAIYLHLPAYNILFQLNDSPTALTHLLKETTATGGLAFIFEATFAANKLHVSDLLLLGGMKGSEMLVNERVDLLKEKLGELREGAVQLLPWYPVKDMEMCKKENPEADGILFVNPDGIQVGEYDSRNYLYPLHRKKTVELRIWNGNFTGGVWTFDAYCEEVGTEKLVEGIPVHINDDVVTEYCINDGNILECTREEQSVGTNKARKGGKHYVFKSRCQWASKPTTTYKQECFVNEPKWPSDRLAQACAAITYTPAVRREVQNEASG</sequence>
<reference evidence="2" key="1">
    <citation type="submission" date="2016-09" db="EMBL/GenBank/DDBJ databases">
        <authorList>
            <person name="Hebert L."/>
            <person name="Moumen B."/>
        </authorList>
    </citation>
    <scope>NUCLEOTIDE SEQUENCE [LARGE SCALE GENOMIC DNA]</scope>
    <source>
        <strain evidence="2">OVI</strain>
    </source>
</reference>
<keyword evidence="3" id="KW-1185">Reference proteome</keyword>
<evidence type="ECO:0000256" key="1">
    <source>
        <dbReference type="SAM" id="MobiDB-lite"/>
    </source>
</evidence>